<dbReference type="AlphaFoldDB" id="A0A7X0UD32"/>
<comment type="caution">
    <text evidence="3">The sequence shown here is derived from an EMBL/GenBank/DDBJ whole genome shotgun (WGS) entry which is preliminary data.</text>
</comment>
<name>A0A7X0UD32_9BURK</name>
<feature type="transmembrane region" description="Helical" evidence="1">
    <location>
        <begin position="97"/>
        <end position="121"/>
    </location>
</feature>
<reference evidence="3 4" key="1">
    <citation type="submission" date="2020-08" db="EMBL/GenBank/DDBJ databases">
        <title>Functional genomics of gut bacteria from endangered species of beetles.</title>
        <authorList>
            <person name="Carlos-Shanley C."/>
        </authorList>
    </citation>
    <scope>NUCLEOTIDE SEQUENCE [LARGE SCALE GENOMIC DNA]</scope>
    <source>
        <strain evidence="3 4">S00198</strain>
    </source>
</reference>
<proteinExistence type="predicted"/>
<dbReference type="Proteomes" id="UP000575083">
    <property type="component" value="Unassembled WGS sequence"/>
</dbReference>
<evidence type="ECO:0000313" key="4">
    <source>
        <dbReference type="Proteomes" id="UP000575083"/>
    </source>
</evidence>
<evidence type="ECO:0000256" key="2">
    <source>
        <dbReference type="SAM" id="SignalP"/>
    </source>
</evidence>
<keyword evidence="1" id="KW-1133">Transmembrane helix</keyword>
<keyword evidence="2" id="KW-0732">Signal</keyword>
<feature type="chain" id="PRO_5031178046" evidence="2">
    <location>
        <begin position="27"/>
        <end position="134"/>
    </location>
</feature>
<organism evidence="3 4">
    <name type="scientific">Acidovorax soli</name>
    <dbReference type="NCBI Taxonomy" id="592050"/>
    <lineage>
        <taxon>Bacteria</taxon>
        <taxon>Pseudomonadati</taxon>
        <taxon>Pseudomonadota</taxon>
        <taxon>Betaproteobacteria</taxon>
        <taxon>Burkholderiales</taxon>
        <taxon>Comamonadaceae</taxon>
        <taxon>Acidovorax</taxon>
    </lineage>
</organism>
<keyword evidence="4" id="KW-1185">Reference proteome</keyword>
<dbReference type="RefSeq" id="WP_184865690.1">
    <property type="nucleotide sequence ID" value="NZ_JACHLK010000027.1"/>
</dbReference>
<accession>A0A7X0UD32</accession>
<keyword evidence="1" id="KW-0472">Membrane</keyword>
<dbReference type="EMBL" id="JACHLK010000027">
    <property type="protein sequence ID" value="MBB6564062.1"/>
    <property type="molecule type" value="Genomic_DNA"/>
</dbReference>
<evidence type="ECO:0000313" key="3">
    <source>
        <dbReference type="EMBL" id="MBB6564062.1"/>
    </source>
</evidence>
<evidence type="ECO:0000256" key="1">
    <source>
        <dbReference type="SAM" id="Phobius"/>
    </source>
</evidence>
<sequence>MLYAISWFLVLALLALWSLACWSAHALTLWAVSGAGALAGSGPAVVDKVVLPDWLSIWLPPALVQEFGSVLASVGPVIQSALEAVPALSGAISLLAWAVWGVGALVLLALGVGMHLLIALLKRSKASPGTPAAA</sequence>
<feature type="signal peptide" evidence="2">
    <location>
        <begin position="1"/>
        <end position="26"/>
    </location>
</feature>
<keyword evidence="1" id="KW-0812">Transmembrane</keyword>
<gene>
    <name evidence="3" type="ORF">HNP48_006788</name>
</gene>
<protein>
    <submittedName>
        <fullName evidence="3">Uncharacterized protein</fullName>
    </submittedName>
</protein>